<dbReference type="InterPro" id="IPR001851">
    <property type="entry name" value="ABC_transp_permease"/>
</dbReference>
<feature type="region of interest" description="Disordered" evidence="8">
    <location>
        <begin position="1"/>
        <end position="24"/>
    </location>
</feature>
<feature type="transmembrane region" description="Helical" evidence="9">
    <location>
        <begin position="37"/>
        <end position="62"/>
    </location>
</feature>
<evidence type="ECO:0000256" key="5">
    <source>
        <dbReference type="ARBA" id="ARBA00022692"/>
    </source>
</evidence>
<feature type="transmembrane region" description="Helical" evidence="9">
    <location>
        <begin position="129"/>
        <end position="152"/>
    </location>
</feature>
<sequence>MTAIQRPLVHDPADAGADGSAGVATPRRARRRSIGAFAIRIGAVATFALILLYFAVLAPGFLMPGNLINIVEQSAILGVMAFGMSVVIIAGGSNVTEGGIDLSIAANMGVCAAVFAKLLTLGYSDGTALIAVAAVGLAIGALNAVAVVWLGILPLLATLAVMNIAAGVELTVTQNTVLSVTSPLITVMSSWSLFGISALAWILIAVSLFMIALVHFTSFGLRLYAVGGHPEAARAAGIGVSRYVMFSYLFSGLSAAIASVLMVSRLSSSTPGSGDMLLSVLAAALLGTVFSRRFVPTIGGTILSVLFIGCLANGFQLLNVSSYWVNGVQGALILLVVATTSFARKPESGR</sequence>
<comment type="caution">
    <text evidence="10">The sequence shown here is derived from an EMBL/GenBank/DDBJ whole genome shotgun (WGS) entry which is preliminary data.</text>
</comment>
<evidence type="ECO:0000313" key="11">
    <source>
        <dbReference type="Proteomes" id="UP001629249"/>
    </source>
</evidence>
<evidence type="ECO:0000256" key="3">
    <source>
        <dbReference type="ARBA" id="ARBA00022475"/>
    </source>
</evidence>
<dbReference type="EMBL" id="JAQQFN010000009">
    <property type="protein sequence ID" value="MFL9884116.1"/>
    <property type="molecule type" value="Genomic_DNA"/>
</dbReference>
<evidence type="ECO:0000256" key="6">
    <source>
        <dbReference type="ARBA" id="ARBA00022989"/>
    </source>
</evidence>
<evidence type="ECO:0000256" key="4">
    <source>
        <dbReference type="ARBA" id="ARBA00022519"/>
    </source>
</evidence>
<evidence type="ECO:0000256" key="7">
    <source>
        <dbReference type="ARBA" id="ARBA00023136"/>
    </source>
</evidence>
<feature type="transmembrane region" description="Helical" evidence="9">
    <location>
        <begin position="302"/>
        <end position="318"/>
    </location>
</feature>
<feature type="transmembrane region" description="Helical" evidence="9">
    <location>
        <begin position="191"/>
        <end position="214"/>
    </location>
</feature>
<dbReference type="RefSeq" id="WP_408269930.1">
    <property type="nucleotide sequence ID" value="NZ_JAQQFH010000007.1"/>
</dbReference>
<feature type="transmembrane region" description="Helical" evidence="9">
    <location>
        <begin position="74"/>
        <end position="92"/>
    </location>
</feature>
<dbReference type="PANTHER" id="PTHR32196">
    <property type="entry name" value="ABC TRANSPORTER PERMEASE PROTEIN YPHD-RELATED-RELATED"/>
    <property type="match status" value="1"/>
</dbReference>
<keyword evidence="6 9" id="KW-1133">Transmembrane helix</keyword>
<evidence type="ECO:0000256" key="8">
    <source>
        <dbReference type="SAM" id="MobiDB-lite"/>
    </source>
</evidence>
<protein>
    <submittedName>
        <fullName evidence="10">ABC transporter permease</fullName>
    </submittedName>
</protein>
<feature type="transmembrane region" description="Helical" evidence="9">
    <location>
        <begin position="104"/>
        <end position="123"/>
    </location>
</feature>
<evidence type="ECO:0000256" key="2">
    <source>
        <dbReference type="ARBA" id="ARBA00022448"/>
    </source>
</evidence>
<dbReference type="Proteomes" id="UP001629249">
    <property type="component" value="Unassembled WGS sequence"/>
</dbReference>
<keyword evidence="2" id="KW-0813">Transport</keyword>
<dbReference type="Pfam" id="PF02653">
    <property type="entry name" value="BPD_transp_2"/>
    <property type="match status" value="1"/>
</dbReference>
<feature type="transmembrane region" description="Helical" evidence="9">
    <location>
        <begin position="324"/>
        <end position="343"/>
    </location>
</feature>
<dbReference type="PANTHER" id="PTHR32196:SF21">
    <property type="entry name" value="ABC TRANSPORTER PERMEASE PROTEIN YPHD-RELATED"/>
    <property type="match status" value="1"/>
</dbReference>
<reference evidence="10 11" key="1">
    <citation type="journal article" date="2024" name="Chem. Sci.">
        <title>Discovery of megapolipeptins by genome mining of a Burkholderiales bacteria collection.</title>
        <authorList>
            <person name="Paulo B.S."/>
            <person name="Recchia M.J.J."/>
            <person name="Lee S."/>
            <person name="Fergusson C.H."/>
            <person name="Romanowski S.B."/>
            <person name="Hernandez A."/>
            <person name="Krull N."/>
            <person name="Liu D.Y."/>
            <person name="Cavanagh H."/>
            <person name="Bos A."/>
            <person name="Gray C.A."/>
            <person name="Murphy B.T."/>
            <person name="Linington R.G."/>
            <person name="Eustaquio A.S."/>
        </authorList>
    </citation>
    <scope>NUCLEOTIDE SEQUENCE [LARGE SCALE GENOMIC DNA]</scope>
    <source>
        <strain evidence="10 11">RL16-012-BIC-B</strain>
    </source>
</reference>
<comment type="subcellular location">
    <subcellularLocation>
        <location evidence="1">Cell membrane</location>
        <topology evidence="1">Multi-pass membrane protein</topology>
    </subcellularLocation>
</comment>
<keyword evidence="7 9" id="KW-0472">Membrane</keyword>
<keyword evidence="4" id="KW-0997">Cell inner membrane</keyword>
<accession>A0ABW8ZPN7</accession>
<feature type="transmembrane region" description="Helical" evidence="9">
    <location>
        <begin position="243"/>
        <end position="264"/>
    </location>
</feature>
<organism evidence="10 11">
    <name type="scientific">Paraburkholderia agricolaris</name>
    <dbReference type="NCBI Taxonomy" id="2152888"/>
    <lineage>
        <taxon>Bacteria</taxon>
        <taxon>Pseudomonadati</taxon>
        <taxon>Pseudomonadota</taxon>
        <taxon>Betaproteobacteria</taxon>
        <taxon>Burkholderiales</taxon>
        <taxon>Burkholderiaceae</taxon>
        <taxon>Paraburkholderia</taxon>
    </lineage>
</organism>
<feature type="compositionally biased region" description="Low complexity" evidence="8">
    <location>
        <begin position="14"/>
        <end position="24"/>
    </location>
</feature>
<gene>
    <name evidence="10" type="ORF">PQR66_13815</name>
</gene>
<evidence type="ECO:0000256" key="1">
    <source>
        <dbReference type="ARBA" id="ARBA00004651"/>
    </source>
</evidence>
<keyword evidence="3" id="KW-1003">Cell membrane</keyword>
<dbReference type="CDD" id="cd06579">
    <property type="entry name" value="TM_PBP1_transp_AraH_like"/>
    <property type="match status" value="1"/>
</dbReference>
<name>A0ABW8ZPN7_9BURK</name>
<evidence type="ECO:0000256" key="9">
    <source>
        <dbReference type="SAM" id="Phobius"/>
    </source>
</evidence>
<proteinExistence type="predicted"/>
<keyword evidence="5 9" id="KW-0812">Transmembrane</keyword>
<keyword evidence="11" id="KW-1185">Reference proteome</keyword>
<evidence type="ECO:0000313" key="10">
    <source>
        <dbReference type="EMBL" id="MFL9884116.1"/>
    </source>
</evidence>